<comment type="caution">
    <text evidence="1">The sequence shown here is derived from an EMBL/GenBank/DDBJ whole genome shotgun (WGS) entry which is preliminary data.</text>
</comment>
<accession>A0AAN8QUH3</accession>
<proteinExistence type="predicted"/>
<sequence>MPSYLATCINTTAWRRSRGSSGVRWTCSIPWRTAGQGWLSARLPRCMVYLPVPPTSSRAQKRKRKAPPVTSVTPPLSEDTCCARYGEHDPPASSSQECRSEVPWVCCDFCQHWFHCRCVQWDQEVAVELDFYCDFCDNIGRDLIVCFVCVHMKLFICTKV</sequence>
<reference evidence="1 2" key="1">
    <citation type="submission" date="2021-04" db="EMBL/GenBank/DDBJ databases">
        <authorList>
            <person name="De Guttry C."/>
            <person name="Zahm M."/>
            <person name="Klopp C."/>
            <person name="Cabau C."/>
            <person name="Louis A."/>
            <person name="Berthelot C."/>
            <person name="Parey E."/>
            <person name="Roest Crollius H."/>
            <person name="Montfort J."/>
            <person name="Robinson-Rechavi M."/>
            <person name="Bucao C."/>
            <person name="Bouchez O."/>
            <person name="Gislard M."/>
            <person name="Lluch J."/>
            <person name="Milhes M."/>
            <person name="Lampietro C."/>
            <person name="Lopez Roques C."/>
            <person name="Donnadieu C."/>
            <person name="Braasch I."/>
            <person name="Desvignes T."/>
            <person name="Postlethwait J."/>
            <person name="Bobe J."/>
            <person name="Wedekind C."/>
            <person name="Guiguen Y."/>
        </authorList>
    </citation>
    <scope>NUCLEOTIDE SEQUENCE [LARGE SCALE GENOMIC DNA]</scope>
    <source>
        <strain evidence="1">Cs_M1</strain>
        <tissue evidence="1">Blood</tissue>
    </source>
</reference>
<dbReference type="CDD" id="cd15517">
    <property type="entry name" value="PHD_TCF19_like"/>
    <property type="match status" value="1"/>
</dbReference>
<evidence type="ECO:0000313" key="1">
    <source>
        <dbReference type="EMBL" id="KAK6302377.1"/>
    </source>
</evidence>
<dbReference type="SUPFAM" id="SSF57903">
    <property type="entry name" value="FYVE/PHD zinc finger"/>
    <property type="match status" value="1"/>
</dbReference>
<gene>
    <name evidence="1" type="ORF">J4Q44_G00267320</name>
</gene>
<dbReference type="InterPro" id="IPR011011">
    <property type="entry name" value="Znf_FYVE_PHD"/>
</dbReference>
<evidence type="ECO:0000313" key="2">
    <source>
        <dbReference type="Proteomes" id="UP001356427"/>
    </source>
</evidence>
<keyword evidence="2" id="KW-1185">Reference proteome</keyword>
<dbReference type="InterPro" id="IPR013083">
    <property type="entry name" value="Znf_RING/FYVE/PHD"/>
</dbReference>
<dbReference type="Proteomes" id="UP001356427">
    <property type="component" value="Unassembled WGS sequence"/>
</dbReference>
<name>A0AAN8QUH3_9TELE</name>
<dbReference type="AlphaFoldDB" id="A0AAN8QUH3"/>
<dbReference type="Gene3D" id="3.30.40.10">
    <property type="entry name" value="Zinc/RING finger domain, C3HC4 (zinc finger)"/>
    <property type="match status" value="1"/>
</dbReference>
<organism evidence="1 2">
    <name type="scientific">Coregonus suidteri</name>
    <dbReference type="NCBI Taxonomy" id="861788"/>
    <lineage>
        <taxon>Eukaryota</taxon>
        <taxon>Metazoa</taxon>
        <taxon>Chordata</taxon>
        <taxon>Craniata</taxon>
        <taxon>Vertebrata</taxon>
        <taxon>Euteleostomi</taxon>
        <taxon>Actinopterygii</taxon>
        <taxon>Neopterygii</taxon>
        <taxon>Teleostei</taxon>
        <taxon>Protacanthopterygii</taxon>
        <taxon>Salmoniformes</taxon>
        <taxon>Salmonidae</taxon>
        <taxon>Coregoninae</taxon>
        <taxon>Coregonus</taxon>
    </lineage>
</organism>
<protein>
    <recommendedName>
        <fullName evidence="3">Zinc finger PHD-type domain-containing protein</fullName>
    </recommendedName>
</protein>
<dbReference type="EMBL" id="JAGTTL010000025">
    <property type="protein sequence ID" value="KAK6302377.1"/>
    <property type="molecule type" value="Genomic_DNA"/>
</dbReference>
<evidence type="ECO:0008006" key="3">
    <source>
        <dbReference type="Google" id="ProtNLM"/>
    </source>
</evidence>